<gene>
    <name evidence="2" type="ORF">BWK62_04590</name>
</gene>
<keyword evidence="1" id="KW-0732">Signal</keyword>
<reference evidence="2 3" key="1">
    <citation type="journal article" date="2017" name="Infect. Genet. Evol.">
        <title>Comparative genome analysis of fish pathogen Flavobacterium columnare reveals extensive sequence diversity within the species.</title>
        <authorList>
            <person name="Kayansamruaj P."/>
            <person name="Dong H.T."/>
            <person name="Hirono I."/>
            <person name="Kondo H."/>
            <person name="Senapin S."/>
            <person name="Rodkhum C."/>
        </authorList>
    </citation>
    <scope>NUCLEOTIDE SEQUENCE [LARGE SCALE GENOMIC DNA]</scope>
    <source>
        <strain evidence="2 3">1214</strain>
    </source>
</reference>
<protein>
    <submittedName>
        <fullName evidence="2">2-dehydro-3-deoxyphosphooctonate aldolase</fullName>
    </submittedName>
</protein>
<sequence>MKKLYSLVLSSFLLLSSCISTRNTIRNIDNNIPGPSLNEKYNSFVITKNATDKKYAFTEFYPVNVGFTSLEDGENNQKRFLNALAGPKGEPISYKLVESCCPFPTNRADVGAGMLDIYEITYPGQSKPTIIYLNKFERGELMIPVGFSAKK</sequence>
<evidence type="ECO:0000313" key="3">
    <source>
        <dbReference type="Proteomes" id="UP000198034"/>
    </source>
</evidence>
<dbReference type="EMBL" id="MTCY01000009">
    <property type="protein sequence ID" value="OWP78602.1"/>
    <property type="molecule type" value="Genomic_DNA"/>
</dbReference>
<accession>A0A246GC55</accession>
<organism evidence="2 3">
    <name type="scientific">Flavobacterium columnare</name>
    <dbReference type="NCBI Taxonomy" id="996"/>
    <lineage>
        <taxon>Bacteria</taxon>
        <taxon>Pseudomonadati</taxon>
        <taxon>Bacteroidota</taxon>
        <taxon>Flavobacteriia</taxon>
        <taxon>Flavobacteriales</taxon>
        <taxon>Flavobacteriaceae</taxon>
        <taxon>Flavobacterium</taxon>
    </lineage>
</organism>
<dbReference type="AlphaFoldDB" id="A0A246GC55"/>
<evidence type="ECO:0000256" key="1">
    <source>
        <dbReference type="SAM" id="SignalP"/>
    </source>
</evidence>
<evidence type="ECO:0000313" key="2">
    <source>
        <dbReference type="EMBL" id="OWP78602.1"/>
    </source>
</evidence>
<proteinExistence type="predicted"/>
<feature type="chain" id="PRO_5012919060" evidence="1">
    <location>
        <begin position="23"/>
        <end position="151"/>
    </location>
</feature>
<dbReference type="PROSITE" id="PS51257">
    <property type="entry name" value="PROKAR_LIPOPROTEIN"/>
    <property type="match status" value="1"/>
</dbReference>
<dbReference type="Proteomes" id="UP000198034">
    <property type="component" value="Unassembled WGS sequence"/>
</dbReference>
<comment type="caution">
    <text evidence="2">The sequence shown here is derived from an EMBL/GenBank/DDBJ whole genome shotgun (WGS) entry which is preliminary data.</text>
</comment>
<name>A0A246GC55_9FLAO</name>
<dbReference type="OrthoDB" id="5522619at2"/>
<feature type="signal peptide" evidence="1">
    <location>
        <begin position="1"/>
        <end position="22"/>
    </location>
</feature>